<name>A0A0C5CGX8_HEYCO</name>
<dbReference type="UniPathway" id="UPA00077">
    <property type="reaction ID" value="UER00155"/>
</dbReference>
<dbReference type="InterPro" id="IPR000550">
    <property type="entry name" value="Hppk"/>
</dbReference>
<dbReference type="GeneID" id="93257971"/>
<keyword evidence="12" id="KW-1185">Reference proteome</keyword>
<accession>A0A0C5CGX8</accession>
<dbReference type="Proteomes" id="UP000032024">
    <property type="component" value="Chromosome"/>
</dbReference>
<organism evidence="11 13">
    <name type="scientific">Heyndrickxia coagulans</name>
    <name type="common">Weizmannia coagulans</name>
    <dbReference type="NCBI Taxonomy" id="1398"/>
    <lineage>
        <taxon>Bacteria</taxon>
        <taxon>Bacillati</taxon>
        <taxon>Bacillota</taxon>
        <taxon>Bacilli</taxon>
        <taxon>Bacillales</taxon>
        <taxon>Bacillaceae</taxon>
        <taxon>Heyndrickxia</taxon>
    </lineage>
</organism>
<dbReference type="NCBIfam" id="TIGR01498">
    <property type="entry name" value="folK"/>
    <property type="match status" value="1"/>
</dbReference>
<gene>
    <name evidence="11" type="ORF">HMPREF3213_00303</name>
    <name evidence="10" type="ORF">SB48_HM08orf06569</name>
</gene>
<dbReference type="PROSITE" id="PS00794">
    <property type="entry name" value="HPPK"/>
    <property type="match status" value="1"/>
</dbReference>
<comment type="catalytic activity">
    <reaction evidence="1">
        <text>6-hydroxymethyl-7,8-dihydropterin + ATP = (7,8-dihydropterin-6-yl)methyl diphosphate + AMP + H(+)</text>
        <dbReference type="Rhea" id="RHEA:11412"/>
        <dbReference type="ChEBI" id="CHEBI:15378"/>
        <dbReference type="ChEBI" id="CHEBI:30616"/>
        <dbReference type="ChEBI" id="CHEBI:44841"/>
        <dbReference type="ChEBI" id="CHEBI:72950"/>
        <dbReference type="ChEBI" id="CHEBI:456215"/>
        <dbReference type="EC" id="2.7.6.3"/>
    </reaction>
</comment>
<comment type="pathway">
    <text evidence="2">Cofactor biosynthesis; tetrahydrofolate biosynthesis; 2-amino-4-hydroxy-6-hydroxymethyl-7,8-dihydropteridine diphosphate from 7,8-dihydroneopterin triphosphate: step 4/4.</text>
</comment>
<dbReference type="EMBL" id="CP010525">
    <property type="protein sequence ID" value="AJO24955.1"/>
    <property type="molecule type" value="Genomic_DNA"/>
</dbReference>
<reference evidence="10" key="1">
    <citation type="submission" date="2015-01" db="EMBL/GenBank/DDBJ databases">
        <title>Comparative genome analysis of Bacillus coagulans HM-08, Clostridium butyricum HM-68, Bacillus subtilis HM-66 and Bacillus licheniformis BL-09.</title>
        <authorList>
            <person name="Zhang H."/>
        </authorList>
    </citation>
    <scope>NUCLEOTIDE SEQUENCE [LARGE SCALE GENOMIC DNA]</scope>
    <source>
        <strain evidence="10">HM-08</strain>
    </source>
</reference>
<evidence type="ECO:0000256" key="4">
    <source>
        <dbReference type="ARBA" id="ARBA00022679"/>
    </source>
</evidence>
<dbReference type="PATRIC" id="fig|1398.18.peg.4132"/>
<dbReference type="PANTHER" id="PTHR43071:SF1">
    <property type="entry name" value="2-AMINO-4-HYDROXY-6-HYDROXYMETHYLDIHYDROPTERIDINE PYROPHOSPHOKINASE"/>
    <property type="match status" value="1"/>
</dbReference>
<sequence>MDNLAYLALGSNIEPRFDYLQHAIRLLRNNPDIKVCKVSSIYETNPVGYTEQGQFLNMAVQIETRLSPFDLLAACLEIEKKLRRKREIHWGPRTIDLDILLYNQENMKTENLTIPHPRMHERAFVLVPLAELDHALCDPVTKTPYAELLKKCTDKDGVRLWKQITGDTAFLP</sequence>
<dbReference type="GO" id="GO:0003848">
    <property type="term" value="F:2-amino-4-hydroxy-6-hydroxymethyldihydropteridine diphosphokinase activity"/>
    <property type="evidence" value="ECO:0007669"/>
    <property type="project" value="UniProtKB-EC"/>
</dbReference>
<evidence type="ECO:0000256" key="2">
    <source>
        <dbReference type="ARBA" id="ARBA00005051"/>
    </source>
</evidence>
<dbReference type="AlphaFoldDB" id="A0A0C5CGX8"/>
<keyword evidence="6 11" id="KW-0418">Kinase</keyword>
<dbReference type="PANTHER" id="PTHR43071">
    <property type="entry name" value="2-AMINO-4-HYDROXY-6-HYDROXYMETHYLDIHYDROPTERIDINE PYROPHOSPHOKINASE"/>
    <property type="match status" value="1"/>
</dbReference>
<keyword evidence="5" id="KW-0547">Nucleotide-binding</keyword>
<evidence type="ECO:0000256" key="6">
    <source>
        <dbReference type="ARBA" id="ARBA00022777"/>
    </source>
</evidence>
<evidence type="ECO:0000313" key="10">
    <source>
        <dbReference type="EMBL" id="AJO24955.1"/>
    </source>
</evidence>
<evidence type="ECO:0000256" key="8">
    <source>
        <dbReference type="ARBA" id="ARBA00022909"/>
    </source>
</evidence>
<dbReference type="CDD" id="cd00483">
    <property type="entry name" value="HPPK"/>
    <property type="match status" value="1"/>
</dbReference>
<reference evidence="13" key="4">
    <citation type="submission" date="2016-01" db="EMBL/GenBank/DDBJ databases">
        <authorList>
            <person name="Mitreva M."/>
            <person name="Pepin K.H."/>
            <person name="Mihindukulasuriya K.A."/>
            <person name="Fulton R."/>
            <person name="Fronick C."/>
            <person name="O'Laughlin M."/>
            <person name="Miner T."/>
            <person name="Herter B."/>
            <person name="Rosa B.A."/>
            <person name="Cordes M."/>
            <person name="Tomlinson C."/>
            <person name="Wollam A."/>
            <person name="Palsikar V.B."/>
            <person name="Mardis E.R."/>
            <person name="Wilson R.K."/>
        </authorList>
    </citation>
    <scope>NUCLEOTIDE SEQUENCE [LARGE SCALE GENOMIC DNA]</scope>
    <source>
        <strain evidence="13">GED7749B</strain>
    </source>
</reference>
<dbReference type="GO" id="GO:0005524">
    <property type="term" value="F:ATP binding"/>
    <property type="evidence" value="ECO:0007669"/>
    <property type="project" value="UniProtKB-KW"/>
</dbReference>
<dbReference type="GO" id="GO:0046656">
    <property type="term" value="P:folic acid biosynthetic process"/>
    <property type="evidence" value="ECO:0007669"/>
    <property type="project" value="UniProtKB-KW"/>
</dbReference>
<proteinExistence type="predicted"/>
<dbReference type="GO" id="GO:0016301">
    <property type="term" value="F:kinase activity"/>
    <property type="evidence" value="ECO:0007669"/>
    <property type="project" value="UniProtKB-KW"/>
</dbReference>
<keyword evidence="4" id="KW-0808">Transferase</keyword>
<keyword evidence="8" id="KW-0289">Folate biosynthesis</keyword>
<dbReference type="Pfam" id="PF01288">
    <property type="entry name" value="HPPK"/>
    <property type="match status" value="1"/>
</dbReference>
<evidence type="ECO:0000259" key="9">
    <source>
        <dbReference type="PROSITE" id="PS00794"/>
    </source>
</evidence>
<dbReference type="RefSeq" id="WP_017550858.1">
    <property type="nucleotide sequence ID" value="NZ_CP010525.1"/>
</dbReference>
<evidence type="ECO:0000256" key="3">
    <source>
        <dbReference type="ARBA" id="ARBA00013253"/>
    </source>
</evidence>
<evidence type="ECO:0000256" key="7">
    <source>
        <dbReference type="ARBA" id="ARBA00022840"/>
    </source>
</evidence>
<reference evidence="11" key="3">
    <citation type="submission" date="2016-01" db="EMBL/GenBank/DDBJ databases">
        <authorList>
            <person name="Oliw E.H."/>
        </authorList>
    </citation>
    <scope>NUCLEOTIDE SEQUENCE [LARGE SCALE GENOMIC DNA]</scope>
    <source>
        <strain evidence="11">GED7749B</strain>
    </source>
</reference>
<evidence type="ECO:0000256" key="5">
    <source>
        <dbReference type="ARBA" id="ARBA00022741"/>
    </source>
</evidence>
<evidence type="ECO:0000313" key="13">
    <source>
        <dbReference type="Proteomes" id="UP000070376"/>
    </source>
</evidence>
<reference evidence="12" key="2">
    <citation type="submission" date="2015-01" db="EMBL/GenBank/DDBJ databases">
        <title>Comparative genome analysis of Bacillus coagulans HM-08, Clostridium butyricum HM-68, Bacillus subtilis HM-66 and Bacillus paralicheniformis BL-09.</title>
        <authorList>
            <person name="Zhang H."/>
        </authorList>
    </citation>
    <scope>NUCLEOTIDE SEQUENCE [LARGE SCALE GENOMIC DNA]</scope>
    <source>
        <strain evidence="12">HM-08</strain>
    </source>
</reference>
<dbReference type="Gene3D" id="3.30.70.560">
    <property type="entry name" value="7,8-Dihydro-6-hydroxymethylpterin-pyrophosphokinase HPPK"/>
    <property type="match status" value="1"/>
</dbReference>
<protein>
    <recommendedName>
        <fullName evidence="3">2-amino-4-hydroxy-6-hydroxymethyldihydropteridine diphosphokinase</fullName>
        <ecNumber evidence="3">2.7.6.3</ecNumber>
    </recommendedName>
</protein>
<dbReference type="Proteomes" id="UP000070376">
    <property type="component" value="Unassembled WGS sequence"/>
</dbReference>
<feature type="domain" description="7,8-dihydro-6-hydroxymethylpterin-pyrophosphokinase" evidence="9">
    <location>
        <begin position="89"/>
        <end position="100"/>
    </location>
</feature>
<dbReference type="STRING" id="1398.AB434_1215"/>
<dbReference type="InterPro" id="IPR035907">
    <property type="entry name" value="Hppk_sf"/>
</dbReference>
<evidence type="ECO:0000256" key="1">
    <source>
        <dbReference type="ARBA" id="ARBA00000198"/>
    </source>
</evidence>
<dbReference type="EMBL" id="LRPN01000011">
    <property type="protein sequence ID" value="KWZ85792.1"/>
    <property type="molecule type" value="Genomic_DNA"/>
</dbReference>
<keyword evidence="7" id="KW-0067">ATP-binding</keyword>
<evidence type="ECO:0000313" key="11">
    <source>
        <dbReference type="EMBL" id="KWZ85792.1"/>
    </source>
</evidence>
<dbReference type="EC" id="2.7.6.3" evidence="3"/>
<dbReference type="SUPFAM" id="SSF55083">
    <property type="entry name" value="6-hydroxymethyl-7,8-dihydropterin pyrophosphokinase, HPPK"/>
    <property type="match status" value="1"/>
</dbReference>
<dbReference type="GO" id="GO:0046654">
    <property type="term" value="P:tetrahydrofolate biosynthetic process"/>
    <property type="evidence" value="ECO:0007669"/>
    <property type="project" value="UniProtKB-UniPathway"/>
</dbReference>
<evidence type="ECO:0000313" key="12">
    <source>
        <dbReference type="Proteomes" id="UP000032024"/>
    </source>
</evidence>